<keyword evidence="1" id="KW-0812">Transmembrane</keyword>
<feature type="transmembrane region" description="Helical" evidence="1">
    <location>
        <begin position="21"/>
        <end position="41"/>
    </location>
</feature>
<sequence>MKQVTNTDKVEDASIRWIKTTLFGLGGIFILAGLIRQWPIIGKTYMQFIEGSGYLSLMLGLIMIVLGFSVRLFLGEDETS</sequence>
<keyword evidence="1" id="KW-0472">Membrane</keyword>
<name>A0A3B1D106_9ZZZZ</name>
<evidence type="ECO:0000256" key="1">
    <source>
        <dbReference type="SAM" id="Phobius"/>
    </source>
</evidence>
<proteinExistence type="predicted"/>
<protein>
    <submittedName>
        <fullName evidence="2">Uncharacterized protein</fullName>
    </submittedName>
</protein>
<evidence type="ECO:0000313" key="2">
    <source>
        <dbReference type="EMBL" id="VAX28650.1"/>
    </source>
</evidence>
<gene>
    <name evidence="2" type="ORF">MNBD_NITROSPINAE05-604</name>
</gene>
<keyword evidence="1" id="KW-1133">Transmembrane helix</keyword>
<feature type="transmembrane region" description="Helical" evidence="1">
    <location>
        <begin position="53"/>
        <end position="74"/>
    </location>
</feature>
<dbReference type="EMBL" id="UOGG01000063">
    <property type="protein sequence ID" value="VAX28650.1"/>
    <property type="molecule type" value="Genomic_DNA"/>
</dbReference>
<accession>A0A3B1D106</accession>
<dbReference type="AlphaFoldDB" id="A0A3B1D106"/>
<reference evidence="2" key="1">
    <citation type="submission" date="2018-06" db="EMBL/GenBank/DDBJ databases">
        <authorList>
            <person name="Zhirakovskaya E."/>
        </authorList>
    </citation>
    <scope>NUCLEOTIDE SEQUENCE</scope>
</reference>
<organism evidence="2">
    <name type="scientific">hydrothermal vent metagenome</name>
    <dbReference type="NCBI Taxonomy" id="652676"/>
    <lineage>
        <taxon>unclassified sequences</taxon>
        <taxon>metagenomes</taxon>
        <taxon>ecological metagenomes</taxon>
    </lineage>
</organism>